<proteinExistence type="predicted"/>
<dbReference type="Proteomes" id="UP000499080">
    <property type="component" value="Unassembled WGS sequence"/>
</dbReference>
<keyword evidence="2" id="KW-1185">Reference proteome</keyword>
<name>A0A4Y2H6H5_ARAVE</name>
<sequence>MFYGARAIDLTRLRQTQVEVVSVFHHLQENGGIERWHRILKAAVIFHTSVHQMSVLPAVLLGLRAFYKEDLQSLMPRRFMAKTLPCSALMHS</sequence>
<dbReference type="OrthoDB" id="775972at2759"/>
<dbReference type="EMBL" id="BGPR01001720">
    <property type="protein sequence ID" value="GBM60338.1"/>
    <property type="molecule type" value="Genomic_DNA"/>
</dbReference>
<organism evidence="1 2">
    <name type="scientific">Araneus ventricosus</name>
    <name type="common">Orbweaver spider</name>
    <name type="synonym">Epeira ventricosa</name>
    <dbReference type="NCBI Taxonomy" id="182803"/>
    <lineage>
        <taxon>Eukaryota</taxon>
        <taxon>Metazoa</taxon>
        <taxon>Ecdysozoa</taxon>
        <taxon>Arthropoda</taxon>
        <taxon>Chelicerata</taxon>
        <taxon>Arachnida</taxon>
        <taxon>Araneae</taxon>
        <taxon>Araneomorphae</taxon>
        <taxon>Entelegynae</taxon>
        <taxon>Araneoidea</taxon>
        <taxon>Araneidae</taxon>
        <taxon>Araneus</taxon>
    </lineage>
</organism>
<accession>A0A4Y2H6H5</accession>
<evidence type="ECO:0000313" key="1">
    <source>
        <dbReference type="EMBL" id="GBM60338.1"/>
    </source>
</evidence>
<comment type="caution">
    <text evidence="1">The sequence shown here is derived from an EMBL/GenBank/DDBJ whole genome shotgun (WGS) entry which is preliminary data.</text>
</comment>
<evidence type="ECO:0000313" key="2">
    <source>
        <dbReference type="Proteomes" id="UP000499080"/>
    </source>
</evidence>
<gene>
    <name evidence="1" type="ORF">AVEN_79936_1</name>
</gene>
<protein>
    <submittedName>
        <fullName evidence="1">Uncharacterized protein</fullName>
    </submittedName>
</protein>
<reference evidence="1 2" key="1">
    <citation type="journal article" date="2019" name="Sci. Rep.">
        <title>Orb-weaving spider Araneus ventricosus genome elucidates the spidroin gene catalogue.</title>
        <authorList>
            <person name="Kono N."/>
            <person name="Nakamura H."/>
            <person name="Ohtoshi R."/>
            <person name="Moran D.A.P."/>
            <person name="Shinohara A."/>
            <person name="Yoshida Y."/>
            <person name="Fujiwara M."/>
            <person name="Mori M."/>
            <person name="Tomita M."/>
            <person name="Arakawa K."/>
        </authorList>
    </citation>
    <scope>NUCLEOTIDE SEQUENCE [LARGE SCALE GENOMIC DNA]</scope>
</reference>
<dbReference type="AlphaFoldDB" id="A0A4Y2H6H5"/>